<protein>
    <submittedName>
        <fullName evidence="2">Uncharacterized protein</fullName>
    </submittedName>
</protein>
<sequence length="276" mass="30069">MDSQNQYLLHTAYNPQSSNSSENPLGPGQPYPSEVPNDGEDISRDYGPLIHDSTTLFSDFPSQPPPLSLADTINYISPGPTSIYFPSNTTYMQGPENDQQIYATDLSPYLFDIKAHYINLSLPTDHWAMHSSSGAGNSFVSGLSTLDTENIIDHGNWGNRAIAPGTSVNYFPSARAPTDAMGISQTLIKPPRDGFQHAKGTGSGHTHQQWSSKYGCKAPSSQQPMMNIHISGLSTIARAGHPDHVVKPQFIVVTTRHSGEPNIPVFKDQDTFKGQL</sequence>
<reference evidence="2" key="1">
    <citation type="submission" date="2023-06" db="EMBL/GenBank/DDBJ databases">
        <authorList>
            <consortium name="Lawrence Berkeley National Laboratory"/>
            <person name="Ahrendt S."/>
            <person name="Sahu N."/>
            <person name="Indic B."/>
            <person name="Wong-Bajracharya J."/>
            <person name="Merenyi Z."/>
            <person name="Ke H.-M."/>
            <person name="Monk M."/>
            <person name="Kocsube S."/>
            <person name="Drula E."/>
            <person name="Lipzen A."/>
            <person name="Balint B."/>
            <person name="Henrissat B."/>
            <person name="Andreopoulos B."/>
            <person name="Martin F.M."/>
            <person name="Harder C.B."/>
            <person name="Rigling D."/>
            <person name="Ford K.L."/>
            <person name="Foster G.D."/>
            <person name="Pangilinan J."/>
            <person name="Papanicolaou A."/>
            <person name="Barry K."/>
            <person name="LaButti K."/>
            <person name="Viragh M."/>
            <person name="Koriabine M."/>
            <person name="Yan M."/>
            <person name="Riley R."/>
            <person name="Champramary S."/>
            <person name="Plett K.L."/>
            <person name="Tsai I.J."/>
            <person name="Slot J."/>
            <person name="Sipos G."/>
            <person name="Plett J."/>
            <person name="Nagy L.G."/>
            <person name="Grigoriev I.V."/>
        </authorList>
    </citation>
    <scope>NUCLEOTIDE SEQUENCE</scope>
    <source>
        <strain evidence="2">HWK02</strain>
    </source>
</reference>
<feature type="region of interest" description="Disordered" evidence="1">
    <location>
        <begin position="1"/>
        <end position="48"/>
    </location>
</feature>
<dbReference type="Proteomes" id="UP001175228">
    <property type="component" value="Unassembled WGS sequence"/>
</dbReference>
<evidence type="ECO:0000313" key="2">
    <source>
        <dbReference type="EMBL" id="KAK0492026.1"/>
    </source>
</evidence>
<name>A0AA39TJQ2_9AGAR</name>
<feature type="compositionally biased region" description="Polar residues" evidence="1">
    <location>
        <begin position="1"/>
        <end position="23"/>
    </location>
</feature>
<accession>A0AA39TJQ2</accession>
<feature type="region of interest" description="Disordered" evidence="1">
    <location>
        <begin position="196"/>
        <end position="218"/>
    </location>
</feature>
<dbReference type="AlphaFoldDB" id="A0AA39TJQ2"/>
<comment type="caution">
    <text evidence="2">The sequence shown here is derived from an EMBL/GenBank/DDBJ whole genome shotgun (WGS) entry which is preliminary data.</text>
</comment>
<organism evidence="2 3">
    <name type="scientific">Armillaria luteobubalina</name>
    <dbReference type="NCBI Taxonomy" id="153913"/>
    <lineage>
        <taxon>Eukaryota</taxon>
        <taxon>Fungi</taxon>
        <taxon>Dikarya</taxon>
        <taxon>Basidiomycota</taxon>
        <taxon>Agaricomycotina</taxon>
        <taxon>Agaricomycetes</taxon>
        <taxon>Agaricomycetidae</taxon>
        <taxon>Agaricales</taxon>
        <taxon>Marasmiineae</taxon>
        <taxon>Physalacriaceae</taxon>
        <taxon>Armillaria</taxon>
    </lineage>
</organism>
<evidence type="ECO:0000313" key="3">
    <source>
        <dbReference type="Proteomes" id="UP001175228"/>
    </source>
</evidence>
<keyword evidence="3" id="KW-1185">Reference proteome</keyword>
<dbReference type="EMBL" id="JAUEPU010000032">
    <property type="protein sequence ID" value="KAK0492026.1"/>
    <property type="molecule type" value="Genomic_DNA"/>
</dbReference>
<proteinExistence type="predicted"/>
<evidence type="ECO:0000256" key="1">
    <source>
        <dbReference type="SAM" id="MobiDB-lite"/>
    </source>
</evidence>
<gene>
    <name evidence="2" type="ORF">EDD18DRAFT_1415595</name>
</gene>